<evidence type="ECO:0000256" key="1">
    <source>
        <dbReference type="ARBA" id="ARBA00006484"/>
    </source>
</evidence>
<dbReference type="Pfam" id="PF13561">
    <property type="entry name" value="adh_short_C2"/>
    <property type="match status" value="1"/>
</dbReference>
<dbReference type="Gene3D" id="3.40.50.720">
    <property type="entry name" value="NAD(P)-binding Rossmann-like Domain"/>
    <property type="match status" value="1"/>
</dbReference>
<comment type="similarity">
    <text evidence="1">Belongs to the short-chain dehydrogenases/reductases (SDR) family.</text>
</comment>
<dbReference type="Proteomes" id="UP001553715">
    <property type="component" value="Unassembled WGS sequence"/>
</dbReference>
<accession>A0ABV3LKV6</accession>
<dbReference type="RefSeq" id="WP_366233418.1">
    <property type="nucleotide sequence ID" value="NZ_JBFBMH010000035.1"/>
</dbReference>
<dbReference type="PRINTS" id="PR00081">
    <property type="entry name" value="GDHRDH"/>
</dbReference>
<organism evidence="3 4">
    <name type="scientific">Microbacterium profundi</name>
    <dbReference type="NCBI Taxonomy" id="450380"/>
    <lineage>
        <taxon>Bacteria</taxon>
        <taxon>Bacillati</taxon>
        <taxon>Actinomycetota</taxon>
        <taxon>Actinomycetes</taxon>
        <taxon>Micrococcales</taxon>
        <taxon>Microbacteriaceae</taxon>
        <taxon>Microbacterium</taxon>
    </lineage>
</organism>
<dbReference type="EMBL" id="JBFBMH010000035">
    <property type="protein sequence ID" value="MEW1976551.1"/>
    <property type="molecule type" value="Genomic_DNA"/>
</dbReference>
<reference evidence="3 4" key="1">
    <citation type="submission" date="2024-06" db="EMBL/GenBank/DDBJ databases">
        <title>The Natural Products Discovery Center: Release of the First 8490 Sequenced Strains for Exploring Actinobacteria Biosynthetic Diversity.</title>
        <authorList>
            <person name="Kalkreuter E."/>
            <person name="Kautsar S.A."/>
            <person name="Yang D."/>
            <person name="Bader C.D."/>
            <person name="Teijaro C.N."/>
            <person name="Fluegel L."/>
            <person name="Davis C.M."/>
            <person name="Simpson J.R."/>
            <person name="Lauterbach L."/>
            <person name="Steele A.D."/>
            <person name="Gui C."/>
            <person name="Meng S."/>
            <person name="Li G."/>
            <person name="Viehrig K."/>
            <person name="Ye F."/>
            <person name="Su P."/>
            <person name="Kiefer A.F."/>
            <person name="Nichols A."/>
            <person name="Cepeda A.J."/>
            <person name="Yan W."/>
            <person name="Fan B."/>
            <person name="Jiang Y."/>
            <person name="Adhikari A."/>
            <person name="Zheng C.-J."/>
            <person name="Schuster L."/>
            <person name="Cowan T.M."/>
            <person name="Smanski M.J."/>
            <person name="Chevrette M.G."/>
            <person name="De Carvalho L.P.S."/>
            <person name="Shen B."/>
        </authorList>
    </citation>
    <scope>NUCLEOTIDE SEQUENCE [LARGE SCALE GENOMIC DNA]</scope>
    <source>
        <strain evidence="3 4">NPDC077434</strain>
    </source>
</reference>
<gene>
    <name evidence="3" type="ORF">AB0301_15960</name>
</gene>
<dbReference type="PANTHER" id="PTHR43639">
    <property type="entry name" value="OXIDOREDUCTASE, SHORT-CHAIN DEHYDROGENASE/REDUCTASE FAMILY (AFU_ORTHOLOGUE AFUA_5G02870)"/>
    <property type="match status" value="1"/>
</dbReference>
<comment type="caution">
    <text evidence="3">The sequence shown here is derived from an EMBL/GenBank/DDBJ whole genome shotgun (WGS) entry which is preliminary data.</text>
</comment>
<sequence length="268" mass="27940">MTDSRRPVAIVTGASGGIGAATARRLSQDGFAIIAHFITRMEMAQALSDSIVEAGGDCWLIQADLTTVEGVDDLVAQVDQILAAHRHQELQGLVNNAARMLGPAFGSATANEYDAYFALNTRAPFLLTQALSKRMRPGSGIVNISSAAAHFASPGDIVYAMTKAAVESLTVNAAPALAGRGIRINSVVPGFTDNGHAAFQDPEVREHMSGFSALGGVAAPETVAEAISFLLSDRASRTTGTILDVSGGSTIGARPYASRRSLRDRASQ</sequence>
<dbReference type="InterPro" id="IPR036291">
    <property type="entry name" value="NAD(P)-bd_dom_sf"/>
</dbReference>
<dbReference type="GO" id="GO:0016491">
    <property type="term" value="F:oxidoreductase activity"/>
    <property type="evidence" value="ECO:0007669"/>
    <property type="project" value="UniProtKB-KW"/>
</dbReference>
<evidence type="ECO:0000313" key="4">
    <source>
        <dbReference type="Proteomes" id="UP001553715"/>
    </source>
</evidence>
<dbReference type="PROSITE" id="PS00061">
    <property type="entry name" value="ADH_SHORT"/>
    <property type="match status" value="1"/>
</dbReference>
<protein>
    <submittedName>
        <fullName evidence="3">SDR family oxidoreductase</fullName>
        <ecNumber evidence="3">1.-.-.-</ecNumber>
    </submittedName>
</protein>
<dbReference type="PANTHER" id="PTHR43639:SF1">
    <property type="entry name" value="SHORT-CHAIN DEHYDROGENASE_REDUCTASE FAMILY PROTEIN"/>
    <property type="match status" value="1"/>
</dbReference>
<name>A0ABV3LKV6_9MICO</name>
<dbReference type="EC" id="1.-.-.-" evidence="3"/>
<dbReference type="SUPFAM" id="SSF51735">
    <property type="entry name" value="NAD(P)-binding Rossmann-fold domains"/>
    <property type="match status" value="1"/>
</dbReference>
<keyword evidence="2 3" id="KW-0560">Oxidoreductase</keyword>
<evidence type="ECO:0000313" key="3">
    <source>
        <dbReference type="EMBL" id="MEW1976551.1"/>
    </source>
</evidence>
<dbReference type="CDD" id="cd05233">
    <property type="entry name" value="SDR_c"/>
    <property type="match status" value="1"/>
</dbReference>
<dbReference type="InterPro" id="IPR002347">
    <property type="entry name" value="SDR_fam"/>
</dbReference>
<dbReference type="InterPro" id="IPR020904">
    <property type="entry name" value="Sc_DH/Rdtase_CS"/>
</dbReference>
<proteinExistence type="inferred from homology"/>
<evidence type="ECO:0000256" key="2">
    <source>
        <dbReference type="ARBA" id="ARBA00023002"/>
    </source>
</evidence>
<keyword evidence="4" id="KW-1185">Reference proteome</keyword>